<sequence length="94" mass="10571">MAEGLAAISTGASGFRSFNLGKRINMSHHQLEKDLAHLEHILPQLVTNNVLGLVYWRQRITALETAQTLLPGSARRVTRLRFMFDQIDSGITRL</sequence>
<dbReference type="EMBL" id="JAQQEZ010000005">
    <property type="protein sequence ID" value="MFM0001363.1"/>
    <property type="molecule type" value="Genomic_DNA"/>
</dbReference>
<keyword evidence="2" id="KW-1185">Reference proteome</keyword>
<organism evidence="1 2">
    <name type="scientific">Paraburkholderia dipogonis</name>
    <dbReference type="NCBI Taxonomy" id="1211383"/>
    <lineage>
        <taxon>Bacteria</taxon>
        <taxon>Pseudomonadati</taxon>
        <taxon>Pseudomonadota</taxon>
        <taxon>Betaproteobacteria</taxon>
        <taxon>Burkholderiales</taxon>
        <taxon>Burkholderiaceae</taxon>
        <taxon>Paraburkholderia</taxon>
    </lineage>
</organism>
<gene>
    <name evidence="1" type="ORF">PQR57_10060</name>
</gene>
<reference evidence="1 2" key="1">
    <citation type="journal article" date="2024" name="Chem. Sci.">
        <title>Discovery of megapolipeptins by genome mining of a Burkholderiales bacteria collection.</title>
        <authorList>
            <person name="Paulo B.S."/>
            <person name="Recchia M.J.J."/>
            <person name="Lee S."/>
            <person name="Fergusson C.H."/>
            <person name="Romanowski S.B."/>
            <person name="Hernandez A."/>
            <person name="Krull N."/>
            <person name="Liu D.Y."/>
            <person name="Cavanagh H."/>
            <person name="Bos A."/>
            <person name="Gray C.A."/>
            <person name="Murphy B.T."/>
            <person name="Linington R.G."/>
            <person name="Eustaquio A.S."/>
        </authorList>
    </citation>
    <scope>NUCLEOTIDE SEQUENCE [LARGE SCALE GENOMIC DNA]</scope>
    <source>
        <strain evidence="1 2">RL17-350-BIC-A</strain>
    </source>
</reference>
<dbReference type="Proteomes" id="UP001629230">
    <property type="component" value="Unassembled WGS sequence"/>
</dbReference>
<protein>
    <submittedName>
        <fullName evidence="1">Uncharacterized protein</fullName>
    </submittedName>
</protein>
<accession>A0ABW9AMB3</accession>
<evidence type="ECO:0000313" key="2">
    <source>
        <dbReference type="Proteomes" id="UP001629230"/>
    </source>
</evidence>
<evidence type="ECO:0000313" key="1">
    <source>
        <dbReference type="EMBL" id="MFM0001363.1"/>
    </source>
</evidence>
<name>A0ABW9AMB3_9BURK</name>
<proteinExistence type="predicted"/>
<comment type="caution">
    <text evidence="1">The sequence shown here is derived from an EMBL/GenBank/DDBJ whole genome shotgun (WGS) entry which is preliminary data.</text>
</comment>
<dbReference type="RefSeq" id="WP_408176833.1">
    <property type="nucleotide sequence ID" value="NZ_JAQQEZ010000005.1"/>
</dbReference>